<sequence length="627" mass="67913">MDHRTAAHNATVAPAPAQVRVHALAQLELESADGISTTSRAHVVPPQDANPAAKKPQQCAAQRCAARVRVDFASDTTDGRAGERLRVQTYLRSNAGGATLAVELVVSSVCRADARTNDRANETDVSPGGRGKRGSVWDWQRWQRLELKTGGSNRVPLHRRTKHERADGRMGRLSVLLSEVVASVGRGRRQQARQQAGKQADGKEASKQATSKHLTQPNKKGRGGGGRENPGRCEGCQFPVPGGASGLCQSSVGSARTGALQADERDNLARRHHHPPGVHPSTQQQVQRSPRRRITASRAGRCSWRMAATAGSPWQATPWGGRRTSDQATHACQACQPNPANTPWAGQPATRRPARRFVRVPATERLSRHSKNCRTRAAPPAYLVHWRLSTPPGVLPSPHHHLAASALGPWTPCPAVLPRLAAPPQRPLDLTGSPVARLPAYNGVHGLPFDDNDTDPVHIDDEKPGVHAVPLSRSSRPISRHPRPPPGAAKRLGSPSKTRSVDVHVVPMLQPCHTKGYNAVTPQHETNPAGQGRQTRTTTGLATQAMCVRRHPASLPRRRHFRSANKVASVYFGNTCPPLPDRPQTHLRDPEFQKKAPNPDAGTGTSAKRRQPTLRPDRPDDKPCHGP</sequence>
<evidence type="ECO:0000313" key="3">
    <source>
        <dbReference type="Proteomes" id="UP000245956"/>
    </source>
</evidence>
<evidence type="ECO:0000256" key="1">
    <source>
        <dbReference type="SAM" id="MobiDB-lite"/>
    </source>
</evidence>
<reference evidence="2 3" key="1">
    <citation type="journal article" date="2016" name="Front. Microbiol.">
        <title>Genome and transcriptome sequences reveal the specific parasitism of the nematophagous Purpureocillium lilacinum 36-1.</title>
        <authorList>
            <person name="Xie J."/>
            <person name="Li S."/>
            <person name="Mo C."/>
            <person name="Xiao X."/>
            <person name="Peng D."/>
            <person name="Wang G."/>
            <person name="Xiao Y."/>
        </authorList>
    </citation>
    <scope>NUCLEOTIDE SEQUENCE [LARGE SCALE GENOMIC DNA]</scope>
    <source>
        <strain evidence="2 3">36-1</strain>
    </source>
</reference>
<feature type="compositionally biased region" description="Basic and acidic residues" evidence="1">
    <location>
        <begin position="615"/>
        <end position="627"/>
    </location>
</feature>
<proteinExistence type="predicted"/>
<feature type="region of interest" description="Disordered" evidence="1">
    <location>
        <begin position="270"/>
        <end position="299"/>
    </location>
</feature>
<accession>A0A2U3DSZ6</accession>
<feature type="region of interest" description="Disordered" evidence="1">
    <location>
        <begin position="515"/>
        <end position="539"/>
    </location>
</feature>
<protein>
    <submittedName>
        <fullName evidence="2">Uncharacterized protein</fullName>
    </submittedName>
</protein>
<feature type="compositionally biased region" description="Polar residues" evidence="1">
    <location>
        <begin position="207"/>
        <end position="216"/>
    </location>
</feature>
<dbReference type="EMBL" id="LCWV01000034">
    <property type="protein sequence ID" value="PWI65372.1"/>
    <property type="molecule type" value="Genomic_DNA"/>
</dbReference>
<feature type="compositionally biased region" description="Basic and acidic residues" evidence="1">
    <location>
        <begin position="583"/>
        <end position="594"/>
    </location>
</feature>
<comment type="caution">
    <text evidence="2">The sequence shown here is derived from an EMBL/GenBank/DDBJ whole genome shotgun (WGS) entry which is preliminary data.</text>
</comment>
<name>A0A2U3DSZ6_PURLI</name>
<organism evidence="2 3">
    <name type="scientific">Purpureocillium lilacinum</name>
    <name type="common">Paecilomyces lilacinus</name>
    <dbReference type="NCBI Taxonomy" id="33203"/>
    <lineage>
        <taxon>Eukaryota</taxon>
        <taxon>Fungi</taxon>
        <taxon>Dikarya</taxon>
        <taxon>Ascomycota</taxon>
        <taxon>Pezizomycotina</taxon>
        <taxon>Sordariomycetes</taxon>
        <taxon>Hypocreomycetidae</taxon>
        <taxon>Hypocreales</taxon>
        <taxon>Ophiocordycipitaceae</taxon>
        <taxon>Purpureocillium</taxon>
    </lineage>
</organism>
<evidence type="ECO:0000313" key="2">
    <source>
        <dbReference type="EMBL" id="PWI65372.1"/>
    </source>
</evidence>
<gene>
    <name evidence="2" type="ORF">PCL_07141</name>
</gene>
<dbReference type="AlphaFoldDB" id="A0A2U3DSZ6"/>
<dbReference type="Proteomes" id="UP000245956">
    <property type="component" value="Unassembled WGS sequence"/>
</dbReference>
<feature type="compositionally biased region" description="Low complexity" evidence="1">
    <location>
        <begin position="529"/>
        <end position="539"/>
    </location>
</feature>
<feature type="compositionally biased region" description="Basic and acidic residues" evidence="1">
    <location>
        <begin position="455"/>
        <end position="465"/>
    </location>
</feature>
<feature type="region of interest" description="Disordered" evidence="1">
    <location>
        <begin position="451"/>
        <end position="499"/>
    </location>
</feature>
<feature type="region of interest" description="Disordered" evidence="1">
    <location>
        <begin position="185"/>
        <end position="232"/>
    </location>
</feature>
<feature type="region of interest" description="Disordered" evidence="1">
    <location>
        <begin position="575"/>
        <end position="627"/>
    </location>
</feature>